<dbReference type="CDD" id="cd20379">
    <property type="entry name" value="Tudor_dTUD-like"/>
    <property type="match status" value="1"/>
</dbReference>
<evidence type="ECO:0000259" key="1">
    <source>
        <dbReference type="PROSITE" id="PS50304"/>
    </source>
</evidence>
<feature type="domain" description="Tudor" evidence="1">
    <location>
        <begin position="109"/>
        <end position="170"/>
    </location>
</feature>
<comment type="caution">
    <text evidence="2">The sequence shown here is derived from an EMBL/GenBank/DDBJ whole genome shotgun (WGS) entry which is preliminary data.</text>
</comment>
<dbReference type="PROSITE" id="PS50304">
    <property type="entry name" value="TUDOR"/>
    <property type="match status" value="1"/>
</dbReference>
<dbReference type="STRING" id="74557.A0A1V9Y8Z2"/>
<dbReference type="Proteomes" id="UP000243217">
    <property type="component" value="Unassembled WGS sequence"/>
</dbReference>
<dbReference type="PANTHER" id="PTHR37827">
    <property type="entry name" value="TUDOR DOMAIN-CONTAINING PROTEIN"/>
    <property type="match status" value="1"/>
</dbReference>
<dbReference type="OrthoDB" id="4850648at2759"/>
<dbReference type="SMART" id="SM00333">
    <property type="entry name" value="TUDOR"/>
    <property type="match status" value="1"/>
</dbReference>
<sequence>MNAVDHVEDTLRSSLTEANIEQGMVDYMVELVLTSWEDFYASAKAKPRKKKAPVVSDDELAWNCLENAVKDTLIDAQTTVQGEMNDIITTLSMRLHDLVLPPLIPESDDMYVGATCLAILEEDDDWHEAEITSIDDLVSKNLVDVVFVEFGKAQQVPRSLLILPQDLPNDATDEINGCAMCERPMNLTQHHLIPRQMHAKYNKLGYTAEFLNRTIGICRQCHSKIHSCEDNKTLAKEYNTLEKLLTHESIIKYIKYAKKQKARIRPR</sequence>
<keyword evidence="3" id="KW-1185">Reference proteome</keyword>
<dbReference type="EMBL" id="JNBS01004830">
    <property type="protein sequence ID" value="OQR82164.1"/>
    <property type="molecule type" value="Genomic_DNA"/>
</dbReference>
<proteinExistence type="predicted"/>
<dbReference type="InterPro" id="IPR002999">
    <property type="entry name" value="Tudor"/>
</dbReference>
<dbReference type="AlphaFoldDB" id="A0A1V9Y8Z2"/>
<evidence type="ECO:0000313" key="3">
    <source>
        <dbReference type="Proteomes" id="UP000243217"/>
    </source>
</evidence>
<dbReference type="PANTHER" id="PTHR37827:SF1">
    <property type="entry name" value="HNH DOMAIN-CONTAINING PROTEIN"/>
    <property type="match status" value="1"/>
</dbReference>
<organism evidence="2 3">
    <name type="scientific">Thraustotheca clavata</name>
    <dbReference type="NCBI Taxonomy" id="74557"/>
    <lineage>
        <taxon>Eukaryota</taxon>
        <taxon>Sar</taxon>
        <taxon>Stramenopiles</taxon>
        <taxon>Oomycota</taxon>
        <taxon>Saprolegniomycetes</taxon>
        <taxon>Saprolegniales</taxon>
        <taxon>Achlyaceae</taxon>
        <taxon>Thraustotheca</taxon>
    </lineage>
</organism>
<reference evidence="2 3" key="1">
    <citation type="journal article" date="2014" name="Genome Biol. Evol.">
        <title>The secreted proteins of Achlya hypogyna and Thraustotheca clavata identify the ancestral oomycete secretome and reveal gene acquisitions by horizontal gene transfer.</title>
        <authorList>
            <person name="Misner I."/>
            <person name="Blouin N."/>
            <person name="Leonard G."/>
            <person name="Richards T.A."/>
            <person name="Lane C.E."/>
        </authorList>
    </citation>
    <scope>NUCLEOTIDE SEQUENCE [LARGE SCALE GENOMIC DNA]</scope>
    <source>
        <strain evidence="2 3">ATCC 34112</strain>
    </source>
</reference>
<accession>A0A1V9Y8Z2</accession>
<dbReference type="SUPFAM" id="SSF63748">
    <property type="entry name" value="Tudor/PWWP/MBT"/>
    <property type="match status" value="1"/>
</dbReference>
<gene>
    <name evidence="2" type="ORF">THRCLA_11087</name>
</gene>
<evidence type="ECO:0000313" key="2">
    <source>
        <dbReference type="EMBL" id="OQR82164.1"/>
    </source>
</evidence>
<dbReference type="Gene3D" id="2.30.30.140">
    <property type="match status" value="1"/>
</dbReference>
<name>A0A1V9Y8Z2_9STRA</name>
<protein>
    <recommendedName>
        <fullName evidence="1">Tudor domain-containing protein</fullName>
    </recommendedName>
</protein>